<dbReference type="SUPFAM" id="SSF50978">
    <property type="entry name" value="WD40 repeat-like"/>
    <property type="match status" value="1"/>
</dbReference>
<reference evidence="4 5" key="1">
    <citation type="submission" date="2014-06" db="EMBL/GenBank/DDBJ databases">
        <authorList>
            <consortium name="DOE Joint Genome Institute"/>
            <person name="Kuo A."/>
            <person name="Kohler A."/>
            <person name="Nagy L.G."/>
            <person name="Floudas D."/>
            <person name="Copeland A."/>
            <person name="Barry K.W."/>
            <person name="Cichocki N."/>
            <person name="Veneault-Fourrey C."/>
            <person name="LaButti K."/>
            <person name="Lindquist E.A."/>
            <person name="Lipzen A."/>
            <person name="Lundell T."/>
            <person name="Morin E."/>
            <person name="Murat C."/>
            <person name="Sun H."/>
            <person name="Tunlid A."/>
            <person name="Henrissat B."/>
            <person name="Grigoriev I.V."/>
            <person name="Hibbett D.S."/>
            <person name="Martin F."/>
            <person name="Nordberg H.P."/>
            <person name="Cantor M.N."/>
            <person name="Hua S.X."/>
        </authorList>
    </citation>
    <scope>NUCLEOTIDE SEQUENCE [LARGE SCALE GENOMIC DNA]</scope>
    <source>
        <strain evidence="4 5">ATCC 200175</strain>
    </source>
</reference>
<dbReference type="EMBL" id="KN819483">
    <property type="protein sequence ID" value="KIJ09263.1"/>
    <property type="molecule type" value="Genomic_DNA"/>
</dbReference>
<accession>A0A0C9TE82</accession>
<reference evidence="5" key="2">
    <citation type="submission" date="2015-01" db="EMBL/GenBank/DDBJ databases">
        <title>Evolutionary Origins and Diversification of the Mycorrhizal Mutualists.</title>
        <authorList>
            <consortium name="DOE Joint Genome Institute"/>
            <consortium name="Mycorrhizal Genomics Consortium"/>
            <person name="Kohler A."/>
            <person name="Kuo A."/>
            <person name="Nagy L.G."/>
            <person name="Floudas D."/>
            <person name="Copeland A."/>
            <person name="Barry K.W."/>
            <person name="Cichocki N."/>
            <person name="Veneault-Fourrey C."/>
            <person name="LaButti K."/>
            <person name="Lindquist E.A."/>
            <person name="Lipzen A."/>
            <person name="Lundell T."/>
            <person name="Morin E."/>
            <person name="Murat C."/>
            <person name="Riley R."/>
            <person name="Ohm R."/>
            <person name="Sun H."/>
            <person name="Tunlid A."/>
            <person name="Henrissat B."/>
            <person name="Grigoriev I.V."/>
            <person name="Hibbett D.S."/>
            <person name="Martin F."/>
        </authorList>
    </citation>
    <scope>NUCLEOTIDE SEQUENCE [LARGE SCALE GENOMIC DNA]</scope>
    <source>
        <strain evidence="5">ATCC 200175</strain>
    </source>
</reference>
<keyword evidence="1 3" id="KW-0853">WD repeat</keyword>
<dbReference type="HOGENOM" id="CLU_000288_57_30_1"/>
<dbReference type="InterPro" id="IPR015943">
    <property type="entry name" value="WD40/YVTN_repeat-like_dom_sf"/>
</dbReference>
<dbReference type="PANTHER" id="PTHR19879">
    <property type="entry name" value="TRANSCRIPTION INITIATION FACTOR TFIID"/>
    <property type="match status" value="1"/>
</dbReference>
<proteinExistence type="predicted"/>
<dbReference type="InterPro" id="IPR001680">
    <property type="entry name" value="WD40_rpt"/>
</dbReference>
<feature type="repeat" description="WD" evidence="3">
    <location>
        <begin position="11"/>
        <end position="52"/>
    </location>
</feature>
<dbReference type="Gene3D" id="2.130.10.10">
    <property type="entry name" value="YVTN repeat-like/Quinoprotein amine dehydrogenase"/>
    <property type="match status" value="1"/>
</dbReference>
<organism evidence="4 5">
    <name type="scientific">Paxillus involutus ATCC 200175</name>
    <dbReference type="NCBI Taxonomy" id="664439"/>
    <lineage>
        <taxon>Eukaryota</taxon>
        <taxon>Fungi</taxon>
        <taxon>Dikarya</taxon>
        <taxon>Basidiomycota</taxon>
        <taxon>Agaricomycotina</taxon>
        <taxon>Agaricomycetes</taxon>
        <taxon>Agaricomycetidae</taxon>
        <taxon>Boletales</taxon>
        <taxon>Paxilineae</taxon>
        <taxon>Paxillaceae</taxon>
        <taxon>Paxillus</taxon>
    </lineage>
</organism>
<dbReference type="AlphaFoldDB" id="A0A0C9TE82"/>
<evidence type="ECO:0000313" key="5">
    <source>
        <dbReference type="Proteomes" id="UP000053647"/>
    </source>
</evidence>
<dbReference type="PROSITE" id="PS50082">
    <property type="entry name" value="WD_REPEATS_2"/>
    <property type="match status" value="2"/>
</dbReference>
<evidence type="ECO:0000256" key="1">
    <source>
        <dbReference type="ARBA" id="ARBA00022574"/>
    </source>
</evidence>
<dbReference type="OrthoDB" id="6262491at2759"/>
<dbReference type="Pfam" id="PF00400">
    <property type="entry name" value="WD40"/>
    <property type="match status" value="2"/>
</dbReference>
<protein>
    <submittedName>
        <fullName evidence="4">Uncharacterized protein</fullName>
    </submittedName>
</protein>
<evidence type="ECO:0000313" key="4">
    <source>
        <dbReference type="EMBL" id="KIJ09263.1"/>
    </source>
</evidence>
<keyword evidence="2" id="KW-0677">Repeat</keyword>
<evidence type="ECO:0000256" key="3">
    <source>
        <dbReference type="PROSITE-ProRule" id="PRU00221"/>
    </source>
</evidence>
<keyword evidence="5" id="KW-1185">Reference proteome</keyword>
<gene>
    <name evidence="4" type="ORF">PAXINDRAFT_87722</name>
</gene>
<sequence length="92" mass="10239">MQSGARIGIPLTGHSGPIYDGVLSRDGHTLATASEDQTVRFWNLKTWNQKSRFLQHDSPVWHVTLSRDGGVLATSDWQGKVYIWDMKVIGTG</sequence>
<dbReference type="PROSITE" id="PS00678">
    <property type="entry name" value="WD_REPEATS_1"/>
    <property type="match status" value="1"/>
</dbReference>
<feature type="repeat" description="WD" evidence="3">
    <location>
        <begin position="53"/>
        <end position="87"/>
    </location>
</feature>
<dbReference type="PROSITE" id="PS50294">
    <property type="entry name" value="WD_REPEATS_REGION"/>
    <property type="match status" value="2"/>
</dbReference>
<name>A0A0C9TE82_PAXIN</name>
<dbReference type="SMART" id="SM00320">
    <property type="entry name" value="WD40"/>
    <property type="match status" value="2"/>
</dbReference>
<dbReference type="InterPro" id="IPR019775">
    <property type="entry name" value="WD40_repeat_CS"/>
</dbReference>
<dbReference type="InterPro" id="IPR036322">
    <property type="entry name" value="WD40_repeat_dom_sf"/>
</dbReference>
<dbReference type="PANTHER" id="PTHR19879:SF9">
    <property type="entry name" value="TRANSCRIPTION INITIATION FACTOR TFIID SUBUNIT 5"/>
    <property type="match status" value="1"/>
</dbReference>
<dbReference type="Proteomes" id="UP000053647">
    <property type="component" value="Unassembled WGS sequence"/>
</dbReference>
<evidence type="ECO:0000256" key="2">
    <source>
        <dbReference type="ARBA" id="ARBA00022737"/>
    </source>
</evidence>